<comment type="caution">
    <text evidence="10">The sequence shown here is derived from an EMBL/GenBank/DDBJ whole genome shotgun (WGS) entry which is preliminary data.</text>
</comment>
<dbReference type="CDD" id="cd06170">
    <property type="entry name" value="LuxR_C_like"/>
    <property type="match status" value="1"/>
</dbReference>
<dbReference type="PANTHER" id="PTHR43214:SF24">
    <property type="entry name" value="TRANSCRIPTIONAL REGULATORY PROTEIN NARL-RELATED"/>
    <property type="match status" value="1"/>
</dbReference>
<evidence type="ECO:0000259" key="9">
    <source>
        <dbReference type="PROSITE" id="PS50110"/>
    </source>
</evidence>
<keyword evidence="3" id="KW-0597">Phosphoprotein</keyword>
<dbReference type="InterPro" id="IPR016032">
    <property type="entry name" value="Sig_transdc_resp-reg_C-effctor"/>
</dbReference>
<keyword evidence="6" id="KW-0804">Transcription</keyword>
<evidence type="ECO:0008006" key="12">
    <source>
        <dbReference type="Google" id="ProtNLM"/>
    </source>
</evidence>
<evidence type="ECO:0000256" key="4">
    <source>
        <dbReference type="ARBA" id="ARBA00023015"/>
    </source>
</evidence>
<evidence type="ECO:0000256" key="2">
    <source>
        <dbReference type="ARBA" id="ARBA00022490"/>
    </source>
</evidence>
<dbReference type="Gene3D" id="3.40.50.2300">
    <property type="match status" value="1"/>
</dbReference>
<dbReference type="Pfam" id="PF00196">
    <property type="entry name" value="GerE"/>
    <property type="match status" value="1"/>
</dbReference>
<dbReference type="EMBL" id="NVDG01000028">
    <property type="protein sequence ID" value="PFU41170.1"/>
    <property type="molecule type" value="Genomic_DNA"/>
</dbReference>
<dbReference type="PROSITE" id="PS50043">
    <property type="entry name" value="HTH_LUXR_2"/>
    <property type="match status" value="1"/>
</dbReference>
<evidence type="ECO:0000256" key="5">
    <source>
        <dbReference type="ARBA" id="ARBA00023125"/>
    </source>
</evidence>
<evidence type="ECO:0000313" key="11">
    <source>
        <dbReference type="Proteomes" id="UP000224076"/>
    </source>
</evidence>
<evidence type="ECO:0000256" key="1">
    <source>
        <dbReference type="ARBA" id="ARBA00004496"/>
    </source>
</evidence>
<keyword evidence="4" id="KW-0805">Transcription regulation</keyword>
<proteinExistence type="predicted"/>
<dbReference type="InterPro" id="IPR039420">
    <property type="entry name" value="WalR-like"/>
</dbReference>
<dbReference type="InterPro" id="IPR001789">
    <property type="entry name" value="Sig_transdc_resp-reg_receiver"/>
</dbReference>
<sequence>MQHQLQRASALNISINAISIWNTVYLPKQLNIKTNTKVIIVTTFEESSSVSEALKAGVEGYVFKSAPPKEVVTAIRLVNSGGTMLSQGVANRLFKVYSSITKKYPYELTRREIEVLGDLKEGLRYKEIVINLFLSEGTVRNYVSSTYMKLEFSARNEAVKKAEKETIL</sequence>
<protein>
    <recommendedName>
        <fullName evidence="12">DNA-binding response regulator</fullName>
    </recommendedName>
</protein>
<dbReference type="GO" id="GO:0000160">
    <property type="term" value="P:phosphorelay signal transduction system"/>
    <property type="evidence" value="ECO:0007669"/>
    <property type="project" value="InterPro"/>
</dbReference>
<evidence type="ECO:0000256" key="7">
    <source>
        <dbReference type="PROSITE-ProRule" id="PRU00169"/>
    </source>
</evidence>
<keyword evidence="5" id="KW-0238">DNA-binding</keyword>
<organism evidence="10 11">
    <name type="scientific">Bacillus cereus</name>
    <dbReference type="NCBI Taxonomy" id="1396"/>
    <lineage>
        <taxon>Bacteria</taxon>
        <taxon>Bacillati</taxon>
        <taxon>Bacillota</taxon>
        <taxon>Bacilli</taxon>
        <taxon>Bacillales</taxon>
        <taxon>Bacillaceae</taxon>
        <taxon>Bacillus</taxon>
        <taxon>Bacillus cereus group</taxon>
    </lineage>
</organism>
<comment type="caution">
    <text evidence="7">Lacks conserved residue(s) required for the propagation of feature annotation.</text>
</comment>
<dbReference type="SUPFAM" id="SSF46894">
    <property type="entry name" value="C-terminal effector domain of the bipartite response regulators"/>
    <property type="match status" value="1"/>
</dbReference>
<dbReference type="PANTHER" id="PTHR43214">
    <property type="entry name" value="TWO-COMPONENT RESPONSE REGULATOR"/>
    <property type="match status" value="1"/>
</dbReference>
<dbReference type="PROSITE" id="PS50110">
    <property type="entry name" value="RESPONSE_REGULATORY"/>
    <property type="match status" value="1"/>
</dbReference>
<evidence type="ECO:0000256" key="6">
    <source>
        <dbReference type="ARBA" id="ARBA00023163"/>
    </source>
</evidence>
<dbReference type="SUPFAM" id="SSF52172">
    <property type="entry name" value="CheY-like"/>
    <property type="match status" value="1"/>
</dbReference>
<dbReference type="GO" id="GO:0006355">
    <property type="term" value="P:regulation of DNA-templated transcription"/>
    <property type="evidence" value="ECO:0007669"/>
    <property type="project" value="InterPro"/>
</dbReference>
<dbReference type="AlphaFoldDB" id="A0A2B3U2W3"/>
<keyword evidence="2" id="KW-0963">Cytoplasm</keyword>
<gene>
    <name evidence="10" type="ORF">COK86_17715</name>
</gene>
<dbReference type="SMART" id="SM00421">
    <property type="entry name" value="HTH_LUXR"/>
    <property type="match status" value="1"/>
</dbReference>
<comment type="subcellular location">
    <subcellularLocation>
        <location evidence="1">Cytoplasm</location>
    </subcellularLocation>
</comment>
<dbReference type="InterPro" id="IPR000792">
    <property type="entry name" value="Tscrpt_reg_LuxR_C"/>
</dbReference>
<accession>A0A2B3U2W3</accession>
<evidence type="ECO:0000259" key="8">
    <source>
        <dbReference type="PROSITE" id="PS50043"/>
    </source>
</evidence>
<dbReference type="PRINTS" id="PR00038">
    <property type="entry name" value="HTHLUXR"/>
</dbReference>
<feature type="domain" description="HTH luxR-type" evidence="8">
    <location>
        <begin position="101"/>
        <end position="166"/>
    </location>
</feature>
<dbReference type="GO" id="GO:0003677">
    <property type="term" value="F:DNA binding"/>
    <property type="evidence" value="ECO:0007669"/>
    <property type="project" value="UniProtKB-KW"/>
</dbReference>
<dbReference type="InterPro" id="IPR011006">
    <property type="entry name" value="CheY-like_superfamily"/>
</dbReference>
<name>A0A2B3U2W3_BACCE</name>
<reference evidence="10 11" key="1">
    <citation type="submission" date="2017-09" db="EMBL/GenBank/DDBJ databases">
        <title>Large-scale bioinformatics analysis of Bacillus genomes uncovers conserved roles of natural products in bacterial physiology.</title>
        <authorList>
            <consortium name="Agbiome Team Llc"/>
            <person name="Bleich R.M."/>
            <person name="Grubbs K.J."/>
            <person name="Santa Maria K.C."/>
            <person name="Allen S.E."/>
            <person name="Farag S."/>
            <person name="Shank E.A."/>
            <person name="Bowers A."/>
        </authorList>
    </citation>
    <scope>NUCLEOTIDE SEQUENCE [LARGE SCALE GENOMIC DNA]</scope>
    <source>
        <strain evidence="10 11">AFS061806</strain>
    </source>
</reference>
<evidence type="ECO:0000313" key="10">
    <source>
        <dbReference type="EMBL" id="PFU41170.1"/>
    </source>
</evidence>
<dbReference type="Proteomes" id="UP000224076">
    <property type="component" value="Unassembled WGS sequence"/>
</dbReference>
<evidence type="ECO:0000256" key="3">
    <source>
        <dbReference type="ARBA" id="ARBA00022553"/>
    </source>
</evidence>
<dbReference type="GO" id="GO:0005737">
    <property type="term" value="C:cytoplasm"/>
    <property type="evidence" value="ECO:0007669"/>
    <property type="project" value="UniProtKB-SubCell"/>
</dbReference>
<feature type="domain" description="Response regulatory" evidence="9">
    <location>
        <begin position="1"/>
        <end position="79"/>
    </location>
</feature>